<reference evidence="9" key="1">
    <citation type="journal article" date="2020" name="mSystems">
        <title>Genome- and Community-Level Interaction Insights into Carbon Utilization and Element Cycling Functions of Hydrothermarchaeota in Hydrothermal Sediment.</title>
        <authorList>
            <person name="Zhou Z."/>
            <person name="Liu Y."/>
            <person name="Xu W."/>
            <person name="Pan J."/>
            <person name="Luo Z.H."/>
            <person name="Li M."/>
        </authorList>
    </citation>
    <scope>NUCLEOTIDE SEQUENCE [LARGE SCALE GENOMIC DNA]</scope>
    <source>
        <strain evidence="9">SpSt-374</strain>
    </source>
</reference>
<evidence type="ECO:0000256" key="6">
    <source>
        <dbReference type="ARBA" id="ARBA00022989"/>
    </source>
</evidence>
<feature type="transmembrane region" description="Helical" evidence="8">
    <location>
        <begin position="241"/>
        <end position="263"/>
    </location>
</feature>
<keyword evidence="6 8" id="KW-1133">Transmembrane helix</keyword>
<feature type="transmembrane region" description="Helical" evidence="8">
    <location>
        <begin position="175"/>
        <end position="195"/>
    </location>
</feature>
<feature type="transmembrane region" description="Helical" evidence="8">
    <location>
        <begin position="125"/>
        <end position="141"/>
    </location>
</feature>
<evidence type="ECO:0000256" key="7">
    <source>
        <dbReference type="ARBA" id="ARBA00023136"/>
    </source>
</evidence>
<sequence length="524" mass="59597">MTIRARFWQNWQQWNWWRLLLIIVLALGICFRLVNLDRKVYWEDEAATSLRISGYSKIEFVEQTYNAPPITVGELRQKYLTPNPSKNLGDTLQVLMGKAEHTPLYYLLARFWAQLVGSSPAEMRLLPALISLWAFPAMYWLCLELFASPLIAAIAVALIAVSPLHILYAQEARQYSLWIVTILVSTAQLLRALHVQTKASWIIYALTVIWGLYSHLFYLFIALSHGIYVLILTIKRSTHQLVNYLVASTAALGAFIPWLLALFNYANTSPYWQSINKALGREISLLELLDRWLRNVNRIFHDADLGLANLILFLFAAGAIYFVCRHAPPQIWWLILTLFGVTALVLVLPDLIIGGQRSVRTRYLIPCALSIQLAVAYLIAIQLTISQRIWQQRIWRLVLTVLILAGVVSGAITAQAESAWSKDINTTKYYPRMARAINAAGAPLVITDGEETNILSLTYLLNPEVKIQFLKLPHPISPLDFRANQIFLLDASQELRNQLQQEQHITLDAIVDTRKANLWLVKGS</sequence>
<keyword evidence="3" id="KW-0328">Glycosyltransferase</keyword>
<dbReference type="PANTHER" id="PTHR33908">
    <property type="entry name" value="MANNOSYLTRANSFERASE YKCB-RELATED"/>
    <property type="match status" value="1"/>
</dbReference>
<feature type="transmembrane region" description="Helical" evidence="8">
    <location>
        <begin position="397"/>
        <end position="416"/>
    </location>
</feature>
<feature type="transmembrane region" description="Helical" evidence="8">
    <location>
        <begin position="147"/>
        <end position="168"/>
    </location>
</feature>
<keyword evidence="7 8" id="KW-0472">Membrane</keyword>
<dbReference type="GO" id="GO:0016763">
    <property type="term" value="F:pentosyltransferase activity"/>
    <property type="evidence" value="ECO:0007669"/>
    <property type="project" value="TreeGrafter"/>
</dbReference>
<gene>
    <name evidence="9" type="ORF">ENR15_14905</name>
</gene>
<feature type="transmembrane region" description="Helical" evidence="8">
    <location>
        <begin position="363"/>
        <end position="385"/>
    </location>
</feature>
<dbReference type="InterPro" id="IPR050297">
    <property type="entry name" value="LipidA_mod_glycosyltrf_83"/>
</dbReference>
<protein>
    <submittedName>
        <fullName evidence="9">Uncharacterized protein</fullName>
    </submittedName>
</protein>
<dbReference type="EMBL" id="DSPX01000150">
    <property type="protein sequence ID" value="HGG01890.1"/>
    <property type="molecule type" value="Genomic_DNA"/>
</dbReference>
<evidence type="ECO:0000256" key="4">
    <source>
        <dbReference type="ARBA" id="ARBA00022679"/>
    </source>
</evidence>
<proteinExistence type="predicted"/>
<feature type="transmembrane region" description="Helical" evidence="8">
    <location>
        <begin position="201"/>
        <end position="234"/>
    </location>
</feature>
<evidence type="ECO:0000256" key="5">
    <source>
        <dbReference type="ARBA" id="ARBA00022692"/>
    </source>
</evidence>
<evidence type="ECO:0000256" key="2">
    <source>
        <dbReference type="ARBA" id="ARBA00022475"/>
    </source>
</evidence>
<accession>A0A7C3VQA6</accession>
<comment type="caution">
    <text evidence="9">The sequence shown here is derived from an EMBL/GenBank/DDBJ whole genome shotgun (WGS) entry which is preliminary data.</text>
</comment>
<evidence type="ECO:0000313" key="9">
    <source>
        <dbReference type="EMBL" id="HGG01890.1"/>
    </source>
</evidence>
<keyword evidence="5 8" id="KW-0812">Transmembrane</keyword>
<evidence type="ECO:0000256" key="8">
    <source>
        <dbReference type="SAM" id="Phobius"/>
    </source>
</evidence>
<dbReference type="GO" id="GO:0009103">
    <property type="term" value="P:lipopolysaccharide biosynthetic process"/>
    <property type="evidence" value="ECO:0007669"/>
    <property type="project" value="UniProtKB-ARBA"/>
</dbReference>
<evidence type="ECO:0000256" key="1">
    <source>
        <dbReference type="ARBA" id="ARBA00004651"/>
    </source>
</evidence>
<feature type="transmembrane region" description="Helical" evidence="8">
    <location>
        <begin position="305"/>
        <end position="324"/>
    </location>
</feature>
<name>A0A7C3VQA6_9CYAN</name>
<feature type="transmembrane region" description="Helical" evidence="8">
    <location>
        <begin position="331"/>
        <end position="351"/>
    </location>
</feature>
<keyword evidence="2" id="KW-1003">Cell membrane</keyword>
<feature type="transmembrane region" description="Helical" evidence="8">
    <location>
        <begin position="16"/>
        <end position="34"/>
    </location>
</feature>
<evidence type="ECO:0000256" key="3">
    <source>
        <dbReference type="ARBA" id="ARBA00022676"/>
    </source>
</evidence>
<dbReference type="AlphaFoldDB" id="A0A7C3VQA6"/>
<comment type="subcellular location">
    <subcellularLocation>
        <location evidence="1">Cell membrane</location>
        <topology evidence="1">Multi-pass membrane protein</topology>
    </subcellularLocation>
</comment>
<dbReference type="PANTHER" id="PTHR33908:SF11">
    <property type="entry name" value="MEMBRANE PROTEIN"/>
    <property type="match status" value="1"/>
</dbReference>
<dbReference type="GO" id="GO:0005886">
    <property type="term" value="C:plasma membrane"/>
    <property type="evidence" value="ECO:0007669"/>
    <property type="project" value="UniProtKB-SubCell"/>
</dbReference>
<keyword evidence="4" id="KW-0808">Transferase</keyword>
<organism evidence="9">
    <name type="scientific">Planktothricoides sp. SpSt-374</name>
    <dbReference type="NCBI Taxonomy" id="2282167"/>
    <lineage>
        <taxon>Bacteria</taxon>
        <taxon>Bacillati</taxon>
        <taxon>Cyanobacteriota</taxon>
        <taxon>Cyanophyceae</taxon>
        <taxon>Oscillatoriophycideae</taxon>
        <taxon>Oscillatoriales</taxon>
        <taxon>Oscillatoriaceae</taxon>
        <taxon>Planktothricoides</taxon>
    </lineage>
</organism>